<dbReference type="FunFam" id="3.30.200.20:FF:000003">
    <property type="entry name" value="Non-specific serine/threonine protein kinase"/>
    <property type="match status" value="1"/>
</dbReference>
<dbReference type="VEuPathDB" id="FungiDB:AMAG_05453"/>
<feature type="domain" description="KA1" evidence="12">
    <location>
        <begin position="897"/>
        <end position="946"/>
    </location>
</feature>
<feature type="compositionally biased region" description="Polar residues" evidence="10">
    <location>
        <begin position="666"/>
        <end position="684"/>
    </location>
</feature>
<evidence type="ECO:0000256" key="8">
    <source>
        <dbReference type="ARBA" id="ARBA00048679"/>
    </source>
</evidence>
<protein>
    <recommendedName>
        <fullName evidence="1">non-specific serine/threonine protein kinase</fullName>
        <ecNumber evidence="1">2.7.11.1</ecNumber>
    </recommendedName>
</protein>
<evidence type="ECO:0000259" key="12">
    <source>
        <dbReference type="PROSITE" id="PS50032"/>
    </source>
</evidence>
<dbReference type="AlphaFoldDB" id="A0A0L0SC73"/>
<feature type="region of interest" description="Disordered" evidence="10">
    <location>
        <begin position="1"/>
        <end position="81"/>
    </location>
</feature>
<keyword evidence="6 9" id="KW-0067">ATP-binding</keyword>
<dbReference type="GO" id="GO:0035556">
    <property type="term" value="P:intracellular signal transduction"/>
    <property type="evidence" value="ECO:0007669"/>
    <property type="project" value="TreeGrafter"/>
</dbReference>
<dbReference type="OMA" id="EIANGHP"/>
<proteinExistence type="predicted"/>
<dbReference type="InterPro" id="IPR008271">
    <property type="entry name" value="Ser/Thr_kinase_AS"/>
</dbReference>
<dbReference type="GO" id="GO:0005524">
    <property type="term" value="F:ATP binding"/>
    <property type="evidence" value="ECO:0007669"/>
    <property type="project" value="UniProtKB-UniRule"/>
</dbReference>
<dbReference type="PANTHER" id="PTHR24346">
    <property type="entry name" value="MAP/MICROTUBULE AFFINITY-REGULATING KINASE"/>
    <property type="match status" value="1"/>
</dbReference>
<dbReference type="PROSITE" id="PS00108">
    <property type="entry name" value="PROTEIN_KINASE_ST"/>
    <property type="match status" value="1"/>
</dbReference>
<dbReference type="PROSITE" id="PS50011">
    <property type="entry name" value="PROTEIN_KINASE_DOM"/>
    <property type="match status" value="1"/>
</dbReference>
<evidence type="ECO:0000256" key="2">
    <source>
        <dbReference type="ARBA" id="ARBA00022527"/>
    </source>
</evidence>
<dbReference type="EC" id="2.7.11.1" evidence="1"/>
<accession>A0A0L0SC73</accession>
<feature type="region of interest" description="Disordered" evidence="10">
    <location>
        <begin position="436"/>
        <end position="500"/>
    </location>
</feature>
<evidence type="ECO:0000256" key="3">
    <source>
        <dbReference type="ARBA" id="ARBA00022679"/>
    </source>
</evidence>
<dbReference type="InterPro" id="IPR028375">
    <property type="entry name" value="KA1/Ssp2_C"/>
</dbReference>
<dbReference type="Pfam" id="PF02149">
    <property type="entry name" value="KA1"/>
    <property type="match status" value="1"/>
</dbReference>
<evidence type="ECO:0000256" key="9">
    <source>
        <dbReference type="PROSITE-ProRule" id="PRU10141"/>
    </source>
</evidence>
<comment type="catalytic activity">
    <reaction evidence="8">
        <text>L-seryl-[protein] + ATP = O-phospho-L-seryl-[protein] + ADP + H(+)</text>
        <dbReference type="Rhea" id="RHEA:17989"/>
        <dbReference type="Rhea" id="RHEA-COMP:9863"/>
        <dbReference type="Rhea" id="RHEA-COMP:11604"/>
        <dbReference type="ChEBI" id="CHEBI:15378"/>
        <dbReference type="ChEBI" id="CHEBI:29999"/>
        <dbReference type="ChEBI" id="CHEBI:30616"/>
        <dbReference type="ChEBI" id="CHEBI:83421"/>
        <dbReference type="ChEBI" id="CHEBI:456216"/>
        <dbReference type="EC" id="2.7.11.1"/>
    </reaction>
</comment>
<feature type="binding site" evidence="9">
    <location>
        <position position="135"/>
    </location>
    <ligand>
        <name>ATP</name>
        <dbReference type="ChEBI" id="CHEBI:30616"/>
    </ligand>
</feature>
<organism evidence="13 14">
    <name type="scientific">Allomyces macrogynus (strain ATCC 38327)</name>
    <name type="common">Allomyces javanicus var. macrogynus</name>
    <dbReference type="NCBI Taxonomy" id="578462"/>
    <lineage>
        <taxon>Eukaryota</taxon>
        <taxon>Fungi</taxon>
        <taxon>Fungi incertae sedis</taxon>
        <taxon>Blastocladiomycota</taxon>
        <taxon>Blastocladiomycetes</taxon>
        <taxon>Blastocladiales</taxon>
        <taxon>Blastocladiaceae</taxon>
        <taxon>Allomyces</taxon>
    </lineage>
</organism>
<evidence type="ECO:0000256" key="4">
    <source>
        <dbReference type="ARBA" id="ARBA00022741"/>
    </source>
</evidence>
<evidence type="ECO:0000313" key="13">
    <source>
        <dbReference type="EMBL" id="KNE60014.1"/>
    </source>
</evidence>
<keyword evidence="2" id="KW-0723">Serine/threonine-protein kinase</keyword>
<keyword evidence="3" id="KW-0808">Transferase</keyword>
<evidence type="ECO:0000256" key="10">
    <source>
        <dbReference type="SAM" id="MobiDB-lite"/>
    </source>
</evidence>
<evidence type="ECO:0000256" key="6">
    <source>
        <dbReference type="ARBA" id="ARBA00022840"/>
    </source>
</evidence>
<evidence type="ECO:0000256" key="5">
    <source>
        <dbReference type="ARBA" id="ARBA00022777"/>
    </source>
</evidence>
<dbReference type="Gene3D" id="3.30.310.80">
    <property type="entry name" value="Kinase associated domain 1, KA1"/>
    <property type="match status" value="1"/>
</dbReference>
<comment type="catalytic activity">
    <reaction evidence="7">
        <text>L-threonyl-[protein] + ATP = O-phospho-L-threonyl-[protein] + ADP + H(+)</text>
        <dbReference type="Rhea" id="RHEA:46608"/>
        <dbReference type="Rhea" id="RHEA-COMP:11060"/>
        <dbReference type="Rhea" id="RHEA-COMP:11605"/>
        <dbReference type="ChEBI" id="CHEBI:15378"/>
        <dbReference type="ChEBI" id="CHEBI:30013"/>
        <dbReference type="ChEBI" id="CHEBI:30616"/>
        <dbReference type="ChEBI" id="CHEBI:61977"/>
        <dbReference type="ChEBI" id="CHEBI:456216"/>
        <dbReference type="EC" id="2.7.11.1"/>
    </reaction>
</comment>
<feature type="compositionally biased region" description="Low complexity" evidence="10">
    <location>
        <begin position="590"/>
        <end position="599"/>
    </location>
</feature>
<dbReference type="Proteomes" id="UP000054350">
    <property type="component" value="Unassembled WGS sequence"/>
</dbReference>
<dbReference type="Pfam" id="PF00069">
    <property type="entry name" value="Pkinase"/>
    <property type="match status" value="1"/>
</dbReference>
<reference evidence="14" key="2">
    <citation type="submission" date="2009-11" db="EMBL/GenBank/DDBJ databases">
        <title>The Genome Sequence of Allomyces macrogynus strain ATCC 38327.</title>
        <authorList>
            <consortium name="The Broad Institute Genome Sequencing Platform"/>
            <person name="Russ C."/>
            <person name="Cuomo C."/>
            <person name="Shea T."/>
            <person name="Young S.K."/>
            <person name="Zeng Q."/>
            <person name="Koehrsen M."/>
            <person name="Haas B."/>
            <person name="Borodovsky M."/>
            <person name="Guigo R."/>
            <person name="Alvarado L."/>
            <person name="Berlin A."/>
            <person name="Borenstein D."/>
            <person name="Chen Z."/>
            <person name="Engels R."/>
            <person name="Freedman E."/>
            <person name="Gellesch M."/>
            <person name="Goldberg J."/>
            <person name="Griggs A."/>
            <person name="Gujja S."/>
            <person name="Heiman D."/>
            <person name="Hepburn T."/>
            <person name="Howarth C."/>
            <person name="Jen D."/>
            <person name="Larson L."/>
            <person name="Lewis B."/>
            <person name="Mehta T."/>
            <person name="Park D."/>
            <person name="Pearson M."/>
            <person name="Roberts A."/>
            <person name="Saif S."/>
            <person name="Shenoy N."/>
            <person name="Sisk P."/>
            <person name="Stolte C."/>
            <person name="Sykes S."/>
            <person name="Walk T."/>
            <person name="White J."/>
            <person name="Yandava C."/>
            <person name="Burger G."/>
            <person name="Gray M.W."/>
            <person name="Holland P.W.H."/>
            <person name="King N."/>
            <person name="Lang F.B.F."/>
            <person name="Roger A.J."/>
            <person name="Ruiz-Trillo I."/>
            <person name="Lander E."/>
            <person name="Nusbaum C."/>
        </authorList>
    </citation>
    <scope>NUCLEOTIDE SEQUENCE [LARGE SCALE GENOMIC DNA]</scope>
    <source>
        <strain evidence="14">ATCC 38327</strain>
    </source>
</reference>
<gene>
    <name evidence="13" type="ORF">AMAG_05453</name>
</gene>
<sequence>MHCPTDGAVPATRELVTAAGTGTATAPAGPPPPQAAHADRNACLSMSSTDMGAVPDPGRADADLSATSESSIDPSPEYTGARQQADAHLLCELRCNPNEPKEIGNYKIGKTLGQGAYGKVKRGVHTTTGEEVAIKIIEKSTLRQPKEIARVQREIRYLKLIHHPHIVKVYDVHETKDQIFIVMENVSGGELFEYIVSERRVRESEARVFYRQLLSAMHYCHASAIVHRDLKPENLLLDANKSLRIIDFGLSTMFQPDSLLETFCGSPFYAAPEMITGRKYTGPEVDVWSLGVILFALVCGHLPFVNENVKELYKEIAAAKYTCPPHLSTEVMHLIQRMIVVDPKKRATLQEVLDHPWVNDEHTGPPPSYLPDRPAIRIPSKLSPQIVARLVTFGYSQAEIDAAFLAPDHTKPHPIRATYYLILELLRREEKKQRDAAFAAGAKSTAAAPPAPTPPSQASVSESRRNSGQGVTSNLLMPSMLQTLPPTTERSGSAVTSTNALTASTSSSAAATAATAPAHPHIDGAAAPLTDVDKQTARDHGIAAAMAAMCGSSSGSSLASTEEWPAPFDAGRQPSGSTNSAPTPPSVSTLHLSRSGSHLRSGDMITATPSSPGLGTPPSPHTGDKFGTPPHGSNRGIRRPFMVAAGAPAAVGSRVAGLVETRRTSHATPPQSSTPPRSGDSSPRYSPAPGRSSAAHQLSAAMLPRSIPAPVATAVPNSALAQVELISSSPSSPVSPISPQYGLPNMLSGRRSSAVDAIGFGEHRRHPGAPAAVDPRTRAGISGPSSMMPSRTGSTDGTTASAAMAAATAAAAAAVAASASRATSTRVSTSMLASTLGAMNTFALEDLDEQAPTVDPAEVLDAIKFLSARSEMDIMAAFKRVLLDNLVAFTHDDALTLQCSVLDLVFTIDVHKTERPQVRGVRMTRLTGNTWTFQHMAKRLLQQLNI</sequence>
<feature type="region of interest" description="Disordered" evidence="10">
    <location>
        <begin position="552"/>
        <end position="638"/>
    </location>
</feature>
<dbReference type="OrthoDB" id="193931at2759"/>
<feature type="region of interest" description="Disordered" evidence="10">
    <location>
        <begin position="659"/>
        <end position="697"/>
    </location>
</feature>
<dbReference type="FunFam" id="1.10.510.10:FF:000592">
    <property type="entry name" value="CAMK family protein kinase"/>
    <property type="match status" value="1"/>
</dbReference>
<dbReference type="PROSITE" id="PS50032">
    <property type="entry name" value="KA1"/>
    <property type="match status" value="1"/>
</dbReference>
<dbReference type="SUPFAM" id="SSF56112">
    <property type="entry name" value="Protein kinase-like (PK-like)"/>
    <property type="match status" value="1"/>
</dbReference>
<evidence type="ECO:0000256" key="1">
    <source>
        <dbReference type="ARBA" id="ARBA00012513"/>
    </source>
</evidence>
<dbReference type="STRING" id="578462.A0A0L0SC73"/>
<dbReference type="eggNOG" id="KOG0586">
    <property type="taxonomic scope" value="Eukaryota"/>
</dbReference>
<dbReference type="SMART" id="SM00220">
    <property type="entry name" value="S_TKc"/>
    <property type="match status" value="1"/>
</dbReference>
<keyword evidence="14" id="KW-1185">Reference proteome</keyword>
<dbReference type="InterPro" id="IPR017441">
    <property type="entry name" value="Protein_kinase_ATP_BS"/>
</dbReference>
<dbReference type="Gene3D" id="1.10.510.10">
    <property type="entry name" value="Transferase(Phosphotransferase) domain 1"/>
    <property type="match status" value="1"/>
</dbReference>
<evidence type="ECO:0000256" key="7">
    <source>
        <dbReference type="ARBA" id="ARBA00047899"/>
    </source>
</evidence>
<dbReference type="SUPFAM" id="SSF103243">
    <property type="entry name" value="KA1-like"/>
    <property type="match status" value="1"/>
</dbReference>
<dbReference type="PROSITE" id="PS00107">
    <property type="entry name" value="PROTEIN_KINASE_ATP"/>
    <property type="match status" value="1"/>
</dbReference>
<feature type="compositionally biased region" description="Low complexity" evidence="10">
    <location>
        <begin position="17"/>
        <end position="27"/>
    </location>
</feature>
<feature type="compositionally biased region" description="Low complexity" evidence="10">
    <location>
        <begin position="436"/>
        <end position="448"/>
    </location>
</feature>
<dbReference type="EMBL" id="GG745335">
    <property type="protein sequence ID" value="KNE60014.1"/>
    <property type="molecule type" value="Genomic_DNA"/>
</dbReference>
<dbReference type="GO" id="GO:0005737">
    <property type="term" value="C:cytoplasm"/>
    <property type="evidence" value="ECO:0007669"/>
    <property type="project" value="TreeGrafter"/>
</dbReference>
<feature type="domain" description="Protein kinase" evidence="11">
    <location>
        <begin position="106"/>
        <end position="358"/>
    </location>
</feature>
<dbReference type="InterPro" id="IPR001772">
    <property type="entry name" value="KA1_dom"/>
</dbReference>
<feature type="compositionally biased region" description="Polar residues" evidence="10">
    <location>
        <begin position="574"/>
        <end position="589"/>
    </location>
</feature>
<evidence type="ECO:0000259" key="11">
    <source>
        <dbReference type="PROSITE" id="PS50011"/>
    </source>
</evidence>
<feature type="region of interest" description="Disordered" evidence="10">
    <location>
        <begin position="764"/>
        <end position="798"/>
    </location>
</feature>
<dbReference type="InterPro" id="IPR011009">
    <property type="entry name" value="Kinase-like_dom_sf"/>
</dbReference>
<keyword evidence="4 9" id="KW-0547">Nucleotide-binding</keyword>
<keyword evidence="5 13" id="KW-0418">Kinase</keyword>
<dbReference type="GO" id="GO:0004674">
    <property type="term" value="F:protein serine/threonine kinase activity"/>
    <property type="evidence" value="ECO:0007669"/>
    <property type="project" value="UniProtKB-KW"/>
</dbReference>
<feature type="compositionally biased region" description="Polar residues" evidence="10">
    <location>
        <begin position="466"/>
        <end position="491"/>
    </location>
</feature>
<dbReference type="PANTHER" id="PTHR24346:SF106">
    <property type="entry name" value="PROTEIN KINASE DOMAIN-CONTAINING PROTEIN"/>
    <property type="match status" value="1"/>
</dbReference>
<reference evidence="13 14" key="1">
    <citation type="submission" date="2009-11" db="EMBL/GenBank/DDBJ databases">
        <title>Annotation of Allomyces macrogynus ATCC 38327.</title>
        <authorList>
            <consortium name="The Broad Institute Genome Sequencing Platform"/>
            <person name="Russ C."/>
            <person name="Cuomo C."/>
            <person name="Burger G."/>
            <person name="Gray M.W."/>
            <person name="Holland P.W.H."/>
            <person name="King N."/>
            <person name="Lang F.B.F."/>
            <person name="Roger A.J."/>
            <person name="Ruiz-Trillo I."/>
            <person name="Young S.K."/>
            <person name="Zeng Q."/>
            <person name="Gargeya S."/>
            <person name="Fitzgerald M."/>
            <person name="Haas B."/>
            <person name="Abouelleil A."/>
            <person name="Alvarado L."/>
            <person name="Arachchi H.M."/>
            <person name="Berlin A."/>
            <person name="Chapman S.B."/>
            <person name="Gearin G."/>
            <person name="Goldberg J."/>
            <person name="Griggs A."/>
            <person name="Gujja S."/>
            <person name="Hansen M."/>
            <person name="Heiman D."/>
            <person name="Howarth C."/>
            <person name="Larimer J."/>
            <person name="Lui A."/>
            <person name="MacDonald P.J.P."/>
            <person name="McCowen C."/>
            <person name="Montmayeur A."/>
            <person name="Murphy C."/>
            <person name="Neiman D."/>
            <person name="Pearson M."/>
            <person name="Priest M."/>
            <person name="Roberts A."/>
            <person name="Saif S."/>
            <person name="Shea T."/>
            <person name="Sisk P."/>
            <person name="Stolte C."/>
            <person name="Sykes S."/>
            <person name="Wortman J."/>
            <person name="Nusbaum C."/>
            <person name="Birren B."/>
        </authorList>
    </citation>
    <scope>NUCLEOTIDE SEQUENCE [LARGE SCALE GENOMIC DNA]</scope>
    <source>
        <strain evidence="13 14">ATCC 38327</strain>
    </source>
</reference>
<name>A0A0L0SC73_ALLM3</name>
<dbReference type="CDD" id="cd14003">
    <property type="entry name" value="STKc_AMPK-like"/>
    <property type="match status" value="1"/>
</dbReference>
<dbReference type="InterPro" id="IPR000719">
    <property type="entry name" value="Prot_kinase_dom"/>
</dbReference>
<dbReference type="GO" id="GO:0106310">
    <property type="term" value="F:protein serine kinase activity"/>
    <property type="evidence" value="ECO:0007669"/>
    <property type="project" value="RHEA"/>
</dbReference>
<feature type="compositionally biased region" description="Polar residues" evidence="10">
    <location>
        <begin position="783"/>
        <end position="797"/>
    </location>
</feature>
<evidence type="ECO:0000313" key="14">
    <source>
        <dbReference type="Proteomes" id="UP000054350"/>
    </source>
</evidence>